<dbReference type="InterPro" id="IPR016117">
    <property type="entry name" value="ArgJ-like_dom_sf"/>
</dbReference>
<evidence type="ECO:0000256" key="1">
    <source>
        <dbReference type="ARBA" id="ARBA00007068"/>
    </source>
</evidence>
<reference evidence="2 3" key="1">
    <citation type="submission" date="2017-06" db="EMBL/GenBank/DDBJ databases">
        <title>the draft geome sequence of Illustriluteabacillus marina B3227.</title>
        <authorList>
            <person name="He R.-H."/>
            <person name="Du Z.-J."/>
        </authorList>
    </citation>
    <scope>NUCLEOTIDE SEQUENCE [LARGE SCALE GENOMIC DNA]</scope>
    <source>
        <strain evidence="2 3">B3227</strain>
    </source>
</reference>
<dbReference type="GO" id="GO:0004177">
    <property type="term" value="F:aminopeptidase activity"/>
    <property type="evidence" value="ECO:0007669"/>
    <property type="project" value="TreeGrafter"/>
</dbReference>
<dbReference type="CDD" id="cd02252">
    <property type="entry name" value="nylC_like"/>
    <property type="match status" value="1"/>
</dbReference>
<comment type="caution">
    <text evidence="2">The sequence shown here is derived from an EMBL/GenBank/DDBJ whole genome shotgun (WGS) entry which is preliminary data.</text>
</comment>
<organism evidence="2 3">
    <name type="scientific">Halalkalibacillus sediminis</name>
    <dbReference type="NCBI Taxonomy" id="2018042"/>
    <lineage>
        <taxon>Bacteria</taxon>
        <taxon>Bacillati</taxon>
        <taxon>Bacillota</taxon>
        <taxon>Bacilli</taxon>
        <taxon>Bacillales</taxon>
        <taxon>Bacillaceae</taxon>
        <taxon>Halalkalibacillus</taxon>
    </lineage>
</organism>
<protein>
    <submittedName>
        <fullName evidence="2">Peptidase S58</fullName>
    </submittedName>
</protein>
<name>A0A2I0QXU6_9BACI</name>
<dbReference type="RefSeq" id="WP_101330882.1">
    <property type="nucleotide sequence ID" value="NZ_PJNH01000001.1"/>
</dbReference>
<comment type="similarity">
    <text evidence="1">Belongs to the peptidase S58 family.</text>
</comment>
<keyword evidence="3" id="KW-1185">Reference proteome</keyword>
<dbReference type="AlphaFoldDB" id="A0A2I0QXU6"/>
<accession>A0A2I0QXU6</accession>
<evidence type="ECO:0000313" key="3">
    <source>
        <dbReference type="Proteomes" id="UP000243524"/>
    </source>
</evidence>
<proteinExistence type="inferred from homology"/>
<dbReference type="Pfam" id="PF03576">
    <property type="entry name" value="Peptidase_S58"/>
    <property type="match status" value="1"/>
</dbReference>
<dbReference type="EMBL" id="PJNH01000001">
    <property type="protein sequence ID" value="PKR79138.1"/>
    <property type="molecule type" value="Genomic_DNA"/>
</dbReference>
<dbReference type="OrthoDB" id="9808347at2"/>
<dbReference type="Proteomes" id="UP000243524">
    <property type="component" value="Unassembled WGS sequence"/>
</dbReference>
<evidence type="ECO:0000313" key="2">
    <source>
        <dbReference type="EMBL" id="PKR79138.1"/>
    </source>
</evidence>
<dbReference type="InterPro" id="IPR005321">
    <property type="entry name" value="Peptidase_S58_DmpA"/>
</dbReference>
<gene>
    <name evidence="2" type="ORF">CEY16_05135</name>
</gene>
<sequence>MTYGNITDVPGVKVGHEQNKNALTGCTVIRVDDGATCGVDIRGSAPGTRETDLLDPVNLVDQIHAICLAGGSAFGLDAASGVMQFLEENRIGLDVGVAKVPIVPSAILFDLAVGDPNVRPDKDMGYKATQKAKAGIFEMGSVGAGTGATVGKIIGFEHVANSGIGSASIKLENGLVVGAIVAVNAFGDVIDPKTGNIIAGAKDPKTGKFLNTSEAMKKKATSEGFPGTNTTIGVVASNANLNKSQAKKVAQVSQNAIGRTIRPAHTMFDGDTIFALGTGESDFSIDLVASLATEVMEKAIIEAVKNS</sequence>
<dbReference type="PANTHER" id="PTHR36512:SF3">
    <property type="entry name" value="BLR5678 PROTEIN"/>
    <property type="match status" value="1"/>
</dbReference>
<dbReference type="PANTHER" id="PTHR36512">
    <property type="entry name" value="D-AMINOPEPTIDASE"/>
    <property type="match status" value="1"/>
</dbReference>
<dbReference type="SUPFAM" id="SSF56266">
    <property type="entry name" value="DmpA/ArgJ-like"/>
    <property type="match status" value="1"/>
</dbReference>
<dbReference type="Gene3D" id="3.60.70.12">
    <property type="entry name" value="L-amino peptidase D-ALA esterase/amidase"/>
    <property type="match status" value="1"/>
</dbReference>